<comment type="caution">
    <text evidence="4">The sequence shown here is derived from an EMBL/GenBank/DDBJ whole genome shotgun (WGS) entry which is preliminary data.</text>
</comment>
<name>A0A9P4PLY6_9PLEO</name>
<dbReference type="OrthoDB" id="7451790at2759"/>
<feature type="region of interest" description="Disordered" evidence="3">
    <location>
        <begin position="1"/>
        <end position="92"/>
    </location>
</feature>
<feature type="compositionally biased region" description="Polar residues" evidence="3">
    <location>
        <begin position="392"/>
        <end position="402"/>
    </location>
</feature>
<organism evidence="4 5">
    <name type="scientific">Karstenula rhodostoma CBS 690.94</name>
    <dbReference type="NCBI Taxonomy" id="1392251"/>
    <lineage>
        <taxon>Eukaryota</taxon>
        <taxon>Fungi</taxon>
        <taxon>Dikarya</taxon>
        <taxon>Ascomycota</taxon>
        <taxon>Pezizomycotina</taxon>
        <taxon>Dothideomycetes</taxon>
        <taxon>Pleosporomycetidae</taxon>
        <taxon>Pleosporales</taxon>
        <taxon>Massarineae</taxon>
        <taxon>Didymosphaeriaceae</taxon>
        <taxon>Karstenula</taxon>
    </lineage>
</organism>
<feature type="compositionally biased region" description="Basic and acidic residues" evidence="3">
    <location>
        <begin position="614"/>
        <end position="624"/>
    </location>
</feature>
<dbReference type="SMART" id="SM00369">
    <property type="entry name" value="LRR_TYP"/>
    <property type="match status" value="5"/>
</dbReference>
<evidence type="ECO:0000313" key="5">
    <source>
        <dbReference type="Proteomes" id="UP000799764"/>
    </source>
</evidence>
<dbReference type="InterPro" id="IPR001611">
    <property type="entry name" value="Leu-rich_rpt"/>
</dbReference>
<dbReference type="GO" id="GO:1902412">
    <property type="term" value="P:regulation of mitotic cytokinesis"/>
    <property type="evidence" value="ECO:0007669"/>
    <property type="project" value="TreeGrafter"/>
</dbReference>
<feature type="compositionally biased region" description="Low complexity" evidence="3">
    <location>
        <begin position="24"/>
        <end position="39"/>
    </location>
</feature>
<dbReference type="PROSITE" id="PS51450">
    <property type="entry name" value="LRR"/>
    <property type="match status" value="4"/>
</dbReference>
<accession>A0A9P4PLY6</accession>
<reference evidence="4" key="1">
    <citation type="journal article" date="2020" name="Stud. Mycol.">
        <title>101 Dothideomycetes genomes: a test case for predicting lifestyles and emergence of pathogens.</title>
        <authorList>
            <person name="Haridas S."/>
            <person name="Albert R."/>
            <person name="Binder M."/>
            <person name="Bloem J."/>
            <person name="Labutti K."/>
            <person name="Salamov A."/>
            <person name="Andreopoulos B."/>
            <person name="Baker S."/>
            <person name="Barry K."/>
            <person name="Bills G."/>
            <person name="Bluhm B."/>
            <person name="Cannon C."/>
            <person name="Castanera R."/>
            <person name="Culley D."/>
            <person name="Daum C."/>
            <person name="Ezra D."/>
            <person name="Gonzalez J."/>
            <person name="Henrissat B."/>
            <person name="Kuo A."/>
            <person name="Liang C."/>
            <person name="Lipzen A."/>
            <person name="Lutzoni F."/>
            <person name="Magnuson J."/>
            <person name="Mondo S."/>
            <person name="Nolan M."/>
            <person name="Ohm R."/>
            <person name="Pangilinan J."/>
            <person name="Park H.-J."/>
            <person name="Ramirez L."/>
            <person name="Alfaro M."/>
            <person name="Sun H."/>
            <person name="Tritt A."/>
            <person name="Yoshinaga Y."/>
            <person name="Zwiers L.-H."/>
            <person name="Turgeon B."/>
            <person name="Goodwin S."/>
            <person name="Spatafora J."/>
            <person name="Crous P."/>
            <person name="Grigoriev I."/>
        </authorList>
    </citation>
    <scope>NUCLEOTIDE SEQUENCE</scope>
    <source>
        <strain evidence="4">CBS 690.94</strain>
    </source>
</reference>
<dbReference type="GO" id="GO:0031028">
    <property type="term" value="P:septation initiation signaling"/>
    <property type="evidence" value="ECO:0007669"/>
    <property type="project" value="TreeGrafter"/>
</dbReference>
<evidence type="ECO:0008006" key="6">
    <source>
        <dbReference type="Google" id="ProtNLM"/>
    </source>
</evidence>
<feature type="compositionally biased region" description="Basic and acidic residues" evidence="3">
    <location>
        <begin position="832"/>
        <end position="855"/>
    </location>
</feature>
<feature type="region of interest" description="Disordered" evidence="3">
    <location>
        <begin position="911"/>
        <end position="930"/>
    </location>
</feature>
<keyword evidence="2" id="KW-0677">Repeat</keyword>
<feature type="region of interest" description="Disordered" evidence="3">
    <location>
        <begin position="529"/>
        <end position="644"/>
    </location>
</feature>
<feature type="compositionally biased region" description="Polar residues" evidence="3">
    <location>
        <begin position="1062"/>
        <end position="1071"/>
    </location>
</feature>
<feature type="region of interest" description="Disordered" evidence="3">
    <location>
        <begin position="118"/>
        <end position="138"/>
    </location>
</feature>
<feature type="region of interest" description="Disordered" evidence="3">
    <location>
        <begin position="360"/>
        <end position="440"/>
    </location>
</feature>
<dbReference type="InterPro" id="IPR003591">
    <property type="entry name" value="Leu-rich_rpt_typical-subtyp"/>
</dbReference>
<gene>
    <name evidence="4" type="ORF">P171DRAFT_382465</name>
</gene>
<feature type="region of interest" description="Disordered" evidence="3">
    <location>
        <begin position="1017"/>
        <end position="1071"/>
    </location>
</feature>
<dbReference type="InterPro" id="IPR032675">
    <property type="entry name" value="LRR_dom_sf"/>
</dbReference>
<dbReference type="EMBL" id="MU001496">
    <property type="protein sequence ID" value="KAF2447549.1"/>
    <property type="molecule type" value="Genomic_DNA"/>
</dbReference>
<keyword evidence="1" id="KW-0433">Leucine-rich repeat</keyword>
<feature type="compositionally biased region" description="Polar residues" evidence="3">
    <location>
        <begin position="600"/>
        <end position="609"/>
    </location>
</feature>
<feature type="region of interest" description="Disordered" evidence="3">
    <location>
        <begin position="162"/>
        <end position="212"/>
    </location>
</feature>
<feature type="compositionally biased region" description="Polar residues" evidence="3">
    <location>
        <begin position="245"/>
        <end position="257"/>
    </location>
</feature>
<feature type="region of interest" description="Disordered" evidence="3">
    <location>
        <begin position="1088"/>
        <end position="1113"/>
    </location>
</feature>
<sequence length="1789" mass="200601">MSQPWLEDLSEEWIAQPTPPTAPDAPDASSPQSSQSVPPKLQSRLPRMRQSSGSFSEIRVRNVASDLRPSKRRSALVERSLSDNNIPSDDASQIASVRGASRSFSALSLDSFACEGTVAQKPILKPSSTDKSTHDTPEWRRRLLQGEIGYGDQKDLFSPMGLENIFQKPNGPASDEKMPKRRGGMLKGLSAMPSSPPSWSAQEEDSVQDGSVIQHADTARDVASEAFAQERSDSIVEDSVLKGTDVSTNSQGPPRTVSGQIEYENENFSPVFLTQHFGVSAARDPIPNFRGSELANRLRHLGPLPEQHDLSVPEEESVNQSHQDSSFARLQDDSLPEDLPAGTPSIADITEGMGRFIEMKRGGYSSDGSFRRRPLSPSPERRKKPSGLRTETIPTVSVSASVTPEGPVEEDAVSPKTPRRGAQSNNLSPERTKSSGSPLKLFDAHDTFTSNRLQRRLSQLEYKPEKLDASVTSSVRTNKIEVTKIHKELRLTSVEEVSMQNGGTSPVFPPRRRVSTFGEGDLNQYQFSGDFSIMSSNDGEDSAPDESPSMNVAPPGSRPPLRFEYDASPISREPSRALRPVTARVSSHYRAPSRSIPQIVRQSSSSTSPEALEEASHEYAEGKRGPTSPFKNPTPKRRRTIQKDDEDFIPDVDLQHVNVPRAATPSAIGRKRKDTRQETSNNVAGPEILARRHILRPRNPTPSQRRLEELQADILEATEAFIQSSPKMNTIREHIKPTKEEHSLADEDRAVIVAEEVAAFSLEMQQGMRDESRKRSVTTQDFLAEAVKIMDFIRAKGKPAGGLGSLEESESENPAAFDQPDYPSSSFTFDKPPSREGRESAWKDPNKPEFDSQKMSHLRKYQEKESDEFADSSFRSFRVSRMRGVSGQEENSVIVEQDGVRIIDNFNRDMEPAPESQHGHSQGRTNHPSMMSSMGNTVATSASRKSDHVNTLAPQAVAHLIPQEVAGMSFDPEKNIWIRQKSPSREHRFVEEHSGTNESEEDPFGNIPDLTVDETAERMMDKPSPARPQPTAETFLEDSEETPQAFDDKARPNTRDGAGTVMTDSSSAPSKVSNFAWSFPKTETRATSYSDQETVKGGTQKTHQLPPVTYTIPESDEDDIEHEIKYFEGRAAQSPVRDARVRNVTISIAEQNFSDLRGHADQTASPQKQISRRWSTINHRQQASPPKALWRHNKGAQTLPHRPVRNSMLEDADGFPILDERPPKNYRMQLSMSVSAPVMSKTDALVPAPSSPVKGDVTFMLSDLPDFTLNQVDECEIPDRVVVKHDGYKFSKALEDRYALGTADLVKALQDVEPNEPYWEDLREVDLHNKGLENLHRLDDFCYRLEELNVSDNKINQVKGIPYTMRRLWAQNNCLTGLTSWVDLSNLQHLDISANEIDSLDGLGELVHLRTLKVDDNKIQSLQGISYLDGLMELSAARNEIEVVDFAQANLKSLTDLNLRGNQLIEVRNVHRLPQLQHLDLDDNSIEEFPIFDETFERCKALRSLRICGNGMISLDVNNHFPKLESLYADRNSLIDVVGLEKLHRLRTFSARDQSSQPDSNAETCVGNFLRNSDVRNLYISLNITRGIELSQHLLNLQRLELASMGLKELPDDFGQLTPNIRSINLNFNSIKDLRPLLNIKRLNELLLVGNKLARLRTNAMVLGKLTTLTKLDWRDNPLTVRFYAPASENRIMSLRRKSSDEQSTDRFVLPPGDVEEDDQYLSRLDYETRIRRRVTEMMLANFCRNLRDLDGLPFEKARVLVKDDVWERLLYLGVIQRKQPDTTDEITD</sequence>
<feature type="compositionally biased region" description="Polar residues" evidence="3">
    <location>
        <begin position="919"/>
        <end position="930"/>
    </location>
</feature>
<dbReference type="GO" id="GO:0035591">
    <property type="term" value="F:signaling adaptor activity"/>
    <property type="evidence" value="ECO:0007669"/>
    <property type="project" value="TreeGrafter"/>
</dbReference>
<feature type="compositionally biased region" description="Polar residues" evidence="3">
    <location>
        <begin position="422"/>
        <end position="437"/>
    </location>
</feature>
<dbReference type="GO" id="GO:0061499">
    <property type="term" value="C:outer plaque of mitotic spindle pole body"/>
    <property type="evidence" value="ECO:0007669"/>
    <property type="project" value="TreeGrafter"/>
</dbReference>
<keyword evidence="5" id="KW-1185">Reference proteome</keyword>
<feature type="region of interest" description="Disordered" evidence="3">
    <location>
        <begin position="304"/>
        <end position="328"/>
    </location>
</feature>
<evidence type="ECO:0000256" key="3">
    <source>
        <dbReference type="SAM" id="MobiDB-lite"/>
    </source>
</evidence>
<feature type="compositionally biased region" description="Polar residues" evidence="3">
    <location>
        <begin position="1088"/>
        <end position="1103"/>
    </location>
</feature>
<dbReference type="PANTHER" id="PTHR47566:SF1">
    <property type="entry name" value="PROTEIN NUD1"/>
    <property type="match status" value="1"/>
</dbReference>
<dbReference type="SUPFAM" id="SSF52058">
    <property type="entry name" value="L domain-like"/>
    <property type="match status" value="1"/>
</dbReference>
<dbReference type="Proteomes" id="UP000799764">
    <property type="component" value="Unassembled WGS sequence"/>
</dbReference>
<protein>
    <recommendedName>
        <fullName evidence="6">L domain-like protein</fullName>
    </recommendedName>
</protein>
<dbReference type="InterPro" id="IPR052574">
    <property type="entry name" value="CDIRP"/>
</dbReference>
<evidence type="ECO:0000256" key="1">
    <source>
        <dbReference type="ARBA" id="ARBA00022614"/>
    </source>
</evidence>
<dbReference type="PANTHER" id="PTHR47566">
    <property type="match status" value="1"/>
</dbReference>
<feature type="region of interest" description="Disordered" evidence="3">
    <location>
        <begin position="799"/>
        <end position="855"/>
    </location>
</feature>
<evidence type="ECO:0000256" key="2">
    <source>
        <dbReference type="ARBA" id="ARBA00022737"/>
    </source>
</evidence>
<proteinExistence type="predicted"/>
<evidence type="ECO:0000313" key="4">
    <source>
        <dbReference type="EMBL" id="KAF2447549.1"/>
    </source>
</evidence>
<feature type="region of interest" description="Disordered" evidence="3">
    <location>
        <begin position="225"/>
        <end position="257"/>
    </location>
</feature>
<feature type="region of interest" description="Disordered" evidence="3">
    <location>
        <begin position="1177"/>
        <end position="1207"/>
    </location>
</feature>
<dbReference type="SMART" id="SM00365">
    <property type="entry name" value="LRR_SD22"/>
    <property type="match status" value="5"/>
</dbReference>
<dbReference type="SUPFAM" id="SSF52047">
    <property type="entry name" value="RNI-like"/>
    <property type="match status" value="1"/>
</dbReference>
<feature type="compositionally biased region" description="Basic and acidic residues" evidence="3">
    <location>
        <begin position="225"/>
        <end position="234"/>
    </location>
</feature>
<dbReference type="Gene3D" id="3.80.10.10">
    <property type="entry name" value="Ribonuclease Inhibitor"/>
    <property type="match status" value="3"/>
</dbReference>
<feature type="compositionally biased region" description="Polar residues" evidence="3">
    <location>
        <begin position="82"/>
        <end position="92"/>
    </location>
</feature>
<feature type="compositionally biased region" description="Polar residues" evidence="3">
    <location>
        <begin position="318"/>
        <end position="328"/>
    </location>
</feature>